<dbReference type="GO" id="GO:0055036">
    <property type="term" value="C:virion membrane"/>
    <property type="evidence" value="ECO:0007669"/>
    <property type="project" value="UniProtKB-SubCell"/>
</dbReference>
<dbReference type="Gene3D" id="2.30.30.640">
    <property type="match status" value="1"/>
</dbReference>
<evidence type="ECO:0000256" key="4">
    <source>
        <dbReference type="ARBA" id="ARBA00022844"/>
    </source>
</evidence>
<dbReference type="InterPro" id="IPR055447">
    <property type="entry name" value="Rhabdo_glycop_CD"/>
</dbReference>
<evidence type="ECO:0000256" key="9">
    <source>
        <dbReference type="SAM" id="Phobius"/>
    </source>
</evidence>
<protein>
    <submittedName>
        <fullName evidence="12">Glycoprotein</fullName>
    </submittedName>
</protein>
<proteinExistence type="predicted"/>
<comment type="subcellular location">
    <subcellularLocation>
        <location evidence="1">Virion membrane</location>
        <topology evidence="1">Single-pass type I membrane protein</topology>
    </subcellularLocation>
</comment>
<keyword evidence="7 9" id="KW-0472">Membrane</keyword>
<feature type="domain" description="Spike glycoprotein fusion" evidence="10">
    <location>
        <begin position="75"/>
        <end position="175"/>
    </location>
</feature>
<dbReference type="Pfam" id="PF00974">
    <property type="entry name" value="Rhabdo_glycop_FD"/>
    <property type="match status" value="1"/>
</dbReference>
<dbReference type="GO" id="GO:0019031">
    <property type="term" value="C:viral envelope"/>
    <property type="evidence" value="ECO:0007669"/>
    <property type="project" value="InterPro"/>
</dbReference>
<accession>A0A9E7V287</accession>
<keyword evidence="6 9" id="KW-1133">Transmembrane helix</keyword>
<evidence type="ECO:0000256" key="1">
    <source>
        <dbReference type="ARBA" id="ARBA00004563"/>
    </source>
</evidence>
<dbReference type="EMBL" id="ON746519">
    <property type="protein sequence ID" value="UYL95547.1"/>
    <property type="molecule type" value="Viral_cRNA"/>
</dbReference>
<evidence type="ECO:0000256" key="7">
    <source>
        <dbReference type="ARBA" id="ARBA00023136"/>
    </source>
</evidence>
<dbReference type="Pfam" id="PF24833">
    <property type="entry name" value="Rhabdo_glycop_CD"/>
    <property type="match status" value="1"/>
</dbReference>
<keyword evidence="8" id="KW-0325">Glycoprotein</keyword>
<organism evidence="12">
    <name type="scientific">Nanning Rhabd tick virus 1</name>
    <dbReference type="NCBI Taxonomy" id="2972321"/>
    <lineage>
        <taxon>Viruses</taxon>
        <taxon>Riboviria</taxon>
        <taxon>Orthornavirae</taxon>
        <taxon>Negarnaviricota</taxon>
        <taxon>Haploviricotina</taxon>
        <taxon>Monjiviricetes</taxon>
        <taxon>Mononegavirales</taxon>
        <taxon>Rhabdoviridae</taxon>
        <taxon>Alpharhabdovirinae</taxon>
        <taxon>Alpharicinrhavirus</taxon>
        <taxon>Alpharicinrhavirus nanning</taxon>
    </lineage>
</organism>
<dbReference type="SUPFAM" id="SSF161008">
    <property type="entry name" value="Viral glycoprotein ectodomain-like"/>
    <property type="match status" value="1"/>
</dbReference>
<sequence>MFLALILLLQSLSVTPEEWTYEPEYVIPENKKYLWKRINASDLECPPLFFSPPLINPSPVYIKTIAIPDEFDSAIEGYICSKLKLSVKCSVNFVGWRTLSHRSEDLRPSLHECDSGLHELLSGNSPNPPEYPAPNCGWMADKWAESVFLIFSPHSVRGDPYTGEVIDRIFPGGVCGAKRCDTVHHGALWISKDRNVKSCYHFQTHWGTLGVSKVRPTTLILHSPHMGFRLLDKACRILFCGQHGVRLSTGEFLLLNLKSSNISLPTFPECGTDAKVSEMNLLGQLDYTRLELLDQDSRLQCLMALSTIVATGKINAFQLGTFTPTHPGPGYAYRLNGNFLEEARVSYLGIHIISTDGRTNRIGYDSNSIEVIWTDWVESPSIQGLLGPNGLVKLSTGQILIPNAELRAQRHNLLLTLTSEITVVEHPHREIEKNFTDGVIVTSRDTGEDGSIHLGAWIKSPTGILVLILIGLVAIILLFICCRCSGSCKCPLSSIQIQRPQPKRPGSGWAGVATTSV</sequence>
<feature type="transmembrane region" description="Helical" evidence="9">
    <location>
        <begin position="463"/>
        <end position="482"/>
    </location>
</feature>
<dbReference type="Gene3D" id="2.30.29.130">
    <property type="match status" value="1"/>
</dbReference>
<evidence type="ECO:0000256" key="8">
    <source>
        <dbReference type="ARBA" id="ARBA00023180"/>
    </source>
</evidence>
<name>A0A9E7V287_9RHAB</name>
<evidence type="ECO:0000313" key="12">
    <source>
        <dbReference type="EMBL" id="UYL95547.1"/>
    </source>
</evidence>
<reference evidence="12" key="1">
    <citation type="submission" date="2022-05" db="EMBL/GenBank/DDBJ databases">
        <authorList>
            <person name="Cao W."/>
            <person name="Jia N."/>
            <person name="Lam T.T.-Y."/>
            <person name="Ni X."/>
            <person name="Liu J."/>
        </authorList>
    </citation>
    <scope>NUCLEOTIDE SEQUENCE</scope>
    <source>
        <strain evidence="12">TIGMIC 1</strain>
    </source>
</reference>
<dbReference type="InterPro" id="IPR001903">
    <property type="entry name" value="Rhabdo_glycop_FD"/>
</dbReference>
<keyword evidence="3" id="KW-0732">Signal</keyword>
<keyword evidence="2 9" id="KW-0812">Transmembrane</keyword>
<feature type="domain" description="Spike glycoprotein G central" evidence="11">
    <location>
        <begin position="270"/>
        <end position="390"/>
    </location>
</feature>
<evidence type="ECO:0000256" key="2">
    <source>
        <dbReference type="ARBA" id="ARBA00022692"/>
    </source>
</evidence>
<keyword evidence="4" id="KW-0946">Virion</keyword>
<keyword evidence="5" id="KW-0261">Viral envelope protein</keyword>
<evidence type="ECO:0000259" key="10">
    <source>
        <dbReference type="Pfam" id="PF00974"/>
    </source>
</evidence>
<evidence type="ECO:0000256" key="5">
    <source>
        <dbReference type="ARBA" id="ARBA00022879"/>
    </source>
</evidence>
<evidence type="ECO:0000259" key="11">
    <source>
        <dbReference type="Pfam" id="PF24833"/>
    </source>
</evidence>
<evidence type="ECO:0000256" key="3">
    <source>
        <dbReference type="ARBA" id="ARBA00022729"/>
    </source>
</evidence>
<evidence type="ECO:0000256" key="6">
    <source>
        <dbReference type="ARBA" id="ARBA00022989"/>
    </source>
</evidence>